<evidence type="ECO:0000256" key="6">
    <source>
        <dbReference type="SAM" id="MobiDB-lite"/>
    </source>
</evidence>
<feature type="compositionally biased region" description="Low complexity" evidence="6">
    <location>
        <begin position="522"/>
        <end position="538"/>
    </location>
</feature>
<dbReference type="PANTHER" id="PTHR30474:SF3">
    <property type="entry name" value="PEPTIDOGLYCAN GLYCOSYLTRANSFERASE RODA"/>
    <property type="match status" value="1"/>
</dbReference>
<feature type="transmembrane region" description="Helical" evidence="7">
    <location>
        <begin position="38"/>
        <end position="59"/>
    </location>
</feature>
<name>J0WYV7_9BIFI</name>
<dbReference type="Pfam" id="PF01098">
    <property type="entry name" value="FTSW_RODA_SPOVE"/>
    <property type="match status" value="1"/>
</dbReference>
<feature type="transmembrane region" description="Helical" evidence="7">
    <location>
        <begin position="103"/>
        <end position="121"/>
    </location>
</feature>
<keyword evidence="5 7" id="KW-0472">Membrane</keyword>
<dbReference type="GO" id="GO:0005886">
    <property type="term" value="C:plasma membrane"/>
    <property type="evidence" value="ECO:0007669"/>
    <property type="project" value="TreeGrafter"/>
</dbReference>
<evidence type="ECO:0000256" key="4">
    <source>
        <dbReference type="ARBA" id="ARBA00022989"/>
    </source>
</evidence>
<proteinExistence type="predicted"/>
<dbReference type="STRING" id="857290.HMPREF9156_00903"/>
<feature type="transmembrane region" description="Helical" evidence="7">
    <location>
        <begin position="408"/>
        <end position="430"/>
    </location>
</feature>
<evidence type="ECO:0000256" key="7">
    <source>
        <dbReference type="SAM" id="Phobius"/>
    </source>
</evidence>
<dbReference type="GO" id="GO:0032153">
    <property type="term" value="C:cell division site"/>
    <property type="evidence" value="ECO:0007669"/>
    <property type="project" value="TreeGrafter"/>
</dbReference>
<feature type="region of interest" description="Disordered" evidence="6">
    <location>
        <begin position="464"/>
        <end position="562"/>
    </location>
</feature>
<evidence type="ECO:0000256" key="3">
    <source>
        <dbReference type="ARBA" id="ARBA00022960"/>
    </source>
</evidence>
<feature type="transmembrane region" description="Helical" evidence="7">
    <location>
        <begin position="167"/>
        <end position="187"/>
    </location>
</feature>
<comment type="subcellular location">
    <subcellularLocation>
        <location evidence="1">Membrane</location>
        <topology evidence="1">Multi-pass membrane protein</topology>
    </subcellularLocation>
</comment>
<dbReference type="GO" id="GO:0051301">
    <property type="term" value="P:cell division"/>
    <property type="evidence" value="ECO:0007669"/>
    <property type="project" value="InterPro"/>
</dbReference>
<dbReference type="RefSeq" id="WP_007147967.1">
    <property type="nucleotide sequence ID" value="NZ_AKCI01000001.1"/>
</dbReference>
<reference evidence="8 9" key="1">
    <citation type="submission" date="2012-01" db="EMBL/GenBank/DDBJ databases">
        <title>The Genome Sequence of Scardovia wiggsiae F0424.</title>
        <authorList>
            <consortium name="The Broad Institute Genome Sequencing Platform"/>
            <person name="Earl A."/>
            <person name="Ward D."/>
            <person name="Feldgarden M."/>
            <person name="Gevers D."/>
            <person name="Izard J."/>
            <person name="Ganesan A."/>
            <person name="Baranova O.V."/>
            <person name="Blanton J.M."/>
            <person name="Tanner A.C."/>
            <person name="Mathney J."/>
            <person name="Dewhirst F.E."/>
            <person name="Young S.K."/>
            <person name="Zeng Q."/>
            <person name="Gargeya S."/>
            <person name="Fitzgerald M."/>
            <person name="Haas B."/>
            <person name="Abouelleil A."/>
            <person name="Alvarado L."/>
            <person name="Arachchi H.M."/>
            <person name="Berlin A."/>
            <person name="Chapman S.B."/>
            <person name="Gearin G."/>
            <person name="Goldberg J."/>
            <person name="Griggs A."/>
            <person name="Gujja S."/>
            <person name="Hansen M."/>
            <person name="Heiman D."/>
            <person name="Howarth C."/>
            <person name="Larimer J."/>
            <person name="Lui A."/>
            <person name="MacDonald P.J.P."/>
            <person name="McCowen C."/>
            <person name="Montmayeur A."/>
            <person name="Murphy C."/>
            <person name="Neiman D."/>
            <person name="Pearson M."/>
            <person name="Priest M."/>
            <person name="Roberts A."/>
            <person name="Saif S."/>
            <person name="Shea T."/>
            <person name="Sisk P."/>
            <person name="Stolte C."/>
            <person name="Sykes S."/>
            <person name="Wortman J."/>
            <person name="Nusbaum C."/>
            <person name="Birren B."/>
        </authorList>
    </citation>
    <scope>NUCLEOTIDE SEQUENCE [LARGE SCALE GENOMIC DNA]</scope>
    <source>
        <strain evidence="8 9">F0424</strain>
    </source>
</reference>
<accession>J0WYV7</accession>
<dbReference type="AlphaFoldDB" id="J0WYV7"/>
<protein>
    <recommendedName>
        <fullName evidence="10">Cell division protein FtsW</fullName>
    </recommendedName>
</protein>
<feature type="compositionally biased region" description="Basic and acidic residues" evidence="6">
    <location>
        <begin position="464"/>
        <end position="487"/>
    </location>
</feature>
<dbReference type="HOGENOM" id="CLU_029243_3_1_11"/>
<dbReference type="EMBL" id="AGZS01000004">
    <property type="protein sequence ID" value="EJD64784.1"/>
    <property type="molecule type" value="Genomic_DNA"/>
</dbReference>
<evidence type="ECO:0008006" key="10">
    <source>
        <dbReference type="Google" id="ProtNLM"/>
    </source>
</evidence>
<sequence>MIGNRVRQSFMLIFIFAITALGLFQMFMRINGTIPSRYMLPLTVMFAVIVAVWVVLCTFQRYSSQLIFFCVILLSLIGITEIIRIDHENRTRGSGAINAGMNQIIWLIIALVICAALSILLRNYRLLRKFSYTSMVIGILLMFSPMVPGLGKTIGGARIWIGIGSHTVQPAEFAKLFIAVFFAGYLFDHRDQLAVGGRKFLRMRLPRLRDLGPILIVWALCMGVLVLQRDLGTSLLFFAMFVCMLYVSTGHSSWILIGLVFFGVSAAAASRLFGHVQNRITAWLHPFDDSVYTAVGGSEQLVKGIFGLSSGGTFGTGLGKGHPGITPLANSDFIFSSLGEELGLTGILAILSIYLIIIAAGIITALKIKDGFGKLLIAGLVFTMAFQVFIVVGGITLVIPLTGLTLPYMAAGGSSLTANMILAFIILIVSNDAHKPQDDKLTDTVAMEALEALQANEKRRALEEAIEERDQRDAAPRGRHVFTRDSHPAAGAEEVSEPAETREFPGMDAEERPAASEGDSPAATDSTASGISASGSPAPDTPAVSEEATEVIDLSGERKEEQ</sequence>
<keyword evidence="2 7" id="KW-0812">Transmembrane</keyword>
<feature type="compositionally biased region" description="Basic and acidic residues" evidence="6">
    <location>
        <begin position="499"/>
        <end position="514"/>
    </location>
</feature>
<feature type="transmembrane region" description="Helical" evidence="7">
    <location>
        <begin position="231"/>
        <end position="247"/>
    </location>
</feature>
<evidence type="ECO:0000256" key="5">
    <source>
        <dbReference type="ARBA" id="ARBA00023136"/>
    </source>
</evidence>
<dbReference type="eggNOG" id="COG0772">
    <property type="taxonomic scope" value="Bacteria"/>
</dbReference>
<feature type="transmembrane region" description="Helical" evidence="7">
    <location>
        <begin position="375"/>
        <end position="402"/>
    </location>
</feature>
<dbReference type="GO" id="GO:0008360">
    <property type="term" value="P:regulation of cell shape"/>
    <property type="evidence" value="ECO:0007669"/>
    <property type="project" value="UniProtKB-KW"/>
</dbReference>
<feature type="transmembrane region" description="Helical" evidence="7">
    <location>
        <begin position="12"/>
        <end position="32"/>
    </location>
</feature>
<feature type="transmembrane region" description="Helical" evidence="7">
    <location>
        <begin position="254"/>
        <end position="274"/>
    </location>
</feature>
<comment type="caution">
    <text evidence="8">The sequence shown here is derived from an EMBL/GenBank/DDBJ whole genome shotgun (WGS) entry which is preliminary data.</text>
</comment>
<evidence type="ECO:0000313" key="9">
    <source>
        <dbReference type="Proteomes" id="UP000006415"/>
    </source>
</evidence>
<dbReference type="OrthoDB" id="9812661at2"/>
<evidence type="ECO:0000313" key="8">
    <source>
        <dbReference type="EMBL" id="EJD64784.1"/>
    </source>
</evidence>
<gene>
    <name evidence="8" type="ORF">HMPREF9156_00903</name>
</gene>
<evidence type="ECO:0000256" key="2">
    <source>
        <dbReference type="ARBA" id="ARBA00022692"/>
    </source>
</evidence>
<feature type="transmembrane region" description="Helical" evidence="7">
    <location>
        <begin position="130"/>
        <end position="147"/>
    </location>
</feature>
<feature type="transmembrane region" description="Helical" evidence="7">
    <location>
        <begin position="66"/>
        <end position="83"/>
    </location>
</feature>
<dbReference type="Proteomes" id="UP000006415">
    <property type="component" value="Unassembled WGS sequence"/>
</dbReference>
<keyword evidence="3" id="KW-0133">Cell shape</keyword>
<evidence type="ECO:0000256" key="1">
    <source>
        <dbReference type="ARBA" id="ARBA00004141"/>
    </source>
</evidence>
<feature type="transmembrane region" description="Helical" evidence="7">
    <location>
        <begin position="342"/>
        <end position="363"/>
    </location>
</feature>
<organism evidence="8 9">
    <name type="scientific">Scardovia wiggsiae F0424</name>
    <dbReference type="NCBI Taxonomy" id="857290"/>
    <lineage>
        <taxon>Bacteria</taxon>
        <taxon>Bacillati</taxon>
        <taxon>Actinomycetota</taxon>
        <taxon>Actinomycetes</taxon>
        <taxon>Bifidobacteriales</taxon>
        <taxon>Bifidobacteriaceae</taxon>
        <taxon>Scardovia</taxon>
    </lineage>
</organism>
<feature type="transmembrane region" description="Helical" evidence="7">
    <location>
        <begin position="208"/>
        <end position="225"/>
    </location>
</feature>
<dbReference type="PANTHER" id="PTHR30474">
    <property type="entry name" value="CELL CYCLE PROTEIN"/>
    <property type="match status" value="1"/>
</dbReference>
<keyword evidence="9" id="KW-1185">Reference proteome</keyword>
<dbReference type="GO" id="GO:0015648">
    <property type="term" value="F:lipid-linked peptidoglycan transporter activity"/>
    <property type="evidence" value="ECO:0007669"/>
    <property type="project" value="TreeGrafter"/>
</dbReference>
<keyword evidence="4 7" id="KW-1133">Transmembrane helix</keyword>
<dbReference type="InterPro" id="IPR001182">
    <property type="entry name" value="FtsW/RodA"/>
</dbReference>